<dbReference type="GeneID" id="97278151"/>
<gene>
    <name evidence="2" type="ORF">SAMN05878438_2956</name>
</gene>
<dbReference type="GO" id="GO:0016740">
    <property type="term" value="F:transferase activity"/>
    <property type="evidence" value="ECO:0007669"/>
    <property type="project" value="UniProtKB-KW"/>
</dbReference>
<keyword evidence="2" id="KW-0808">Transferase</keyword>
<name>A0A1N6DPQ8_9GAMM</name>
<dbReference type="PANTHER" id="PTHR11895">
    <property type="entry name" value="TRANSAMIDASE"/>
    <property type="match status" value="1"/>
</dbReference>
<dbReference type="Pfam" id="PF01425">
    <property type="entry name" value="Amidase"/>
    <property type="match status" value="1"/>
</dbReference>
<dbReference type="InterPro" id="IPR000120">
    <property type="entry name" value="Amidase"/>
</dbReference>
<dbReference type="RefSeq" id="WP_074211352.1">
    <property type="nucleotide sequence ID" value="NZ_BJOI01000074.1"/>
</dbReference>
<sequence length="422" mass="45199">MIERGEDTIDSFQARVARGECDELSWWHTCQAEIQARDTDIRAWECLMPSTSAEVMSGPGQLLRGVPVGIKDIIDTAEMPTTWGTEGYLVSPGAVMDAAVVTLLRHQGALPLGKTVSTEFAYFTPGKTRNPLDISRTPGGSSSGSAAAVAAGMVPLALGTQTAGSIIRPASYCGVFGFKPTLNTVSFSGIKAFAPSMDTLGWFARHMDDICTAFTALTRSDPIKALPDLRGIRVGLRNLPGEGPLDYDVVRALSLTVKQLEQAGASVFTLPLDARYDELIEHHKVVLAYEAAQTLASEFHHHGEEMGVKLVELIEQGTATSYIDYRASLLAAEQCRQALSRVFADKADVILAASAPGVAPEGLHATGDPIYCRAWTLLGVPCLNLPLHTGQAGLPVGVQLIADRWQDQRLLSIAKTLLATVM</sequence>
<reference evidence="2 3" key="1">
    <citation type="submission" date="2016-11" db="EMBL/GenBank/DDBJ databases">
        <authorList>
            <person name="Jaros S."/>
            <person name="Januszkiewicz K."/>
            <person name="Wedrychowicz H."/>
        </authorList>
    </citation>
    <scope>NUCLEOTIDE SEQUENCE [LARGE SCALE GENOMIC DNA]</scope>
    <source>
        <strain evidence="2 3">ACAM 239</strain>
    </source>
</reference>
<dbReference type="Gene3D" id="3.90.1300.10">
    <property type="entry name" value="Amidase signature (AS) domain"/>
    <property type="match status" value="1"/>
</dbReference>
<dbReference type="PANTHER" id="PTHR11895:SF151">
    <property type="entry name" value="GLUTAMYL-TRNA(GLN) AMIDOTRANSFERASE SUBUNIT A"/>
    <property type="match status" value="1"/>
</dbReference>
<dbReference type="InterPro" id="IPR023631">
    <property type="entry name" value="Amidase_dom"/>
</dbReference>
<dbReference type="EMBL" id="FSQX01000001">
    <property type="protein sequence ID" value="SIN72791.1"/>
    <property type="molecule type" value="Genomic_DNA"/>
</dbReference>
<accession>A0A1N6DPQ8</accession>
<evidence type="ECO:0000313" key="3">
    <source>
        <dbReference type="Proteomes" id="UP000185024"/>
    </source>
</evidence>
<protein>
    <submittedName>
        <fullName evidence="2">Asp-tRNAAsn/Glu-tRNAGln amidotransferase A subunit</fullName>
    </submittedName>
</protein>
<dbReference type="AlphaFoldDB" id="A0A1N6DPQ8"/>
<feature type="domain" description="Amidase" evidence="1">
    <location>
        <begin position="57"/>
        <end position="411"/>
    </location>
</feature>
<dbReference type="SUPFAM" id="SSF75304">
    <property type="entry name" value="Amidase signature (AS) enzymes"/>
    <property type="match status" value="1"/>
</dbReference>
<evidence type="ECO:0000313" key="2">
    <source>
        <dbReference type="EMBL" id="SIN72791.1"/>
    </source>
</evidence>
<evidence type="ECO:0000259" key="1">
    <source>
        <dbReference type="Pfam" id="PF01425"/>
    </source>
</evidence>
<organism evidence="2 3">
    <name type="scientific">Vreelandella aquamarina</name>
    <dbReference type="NCBI Taxonomy" id="77097"/>
    <lineage>
        <taxon>Bacteria</taxon>
        <taxon>Pseudomonadati</taxon>
        <taxon>Pseudomonadota</taxon>
        <taxon>Gammaproteobacteria</taxon>
        <taxon>Oceanospirillales</taxon>
        <taxon>Halomonadaceae</taxon>
        <taxon>Vreelandella</taxon>
    </lineage>
</organism>
<dbReference type="Proteomes" id="UP000185024">
    <property type="component" value="Unassembled WGS sequence"/>
</dbReference>
<proteinExistence type="predicted"/>
<dbReference type="InterPro" id="IPR036928">
    <property type="entry name" value="AS_sf"/>
</dbReference>